<dbReference type="EnsemblMetazoa" id="XM_019906670.1">
    <property type="protein sequence ID" value="XP_019762229.1"/>
    <property type="gene ID" value="LOC109539074"/>
</dbReference>
<dbReference type="AlphaFoldDB" id="A0AAR5PMH4"/>
<dbReference type="GeneID" id="109539074"/>
<feature type="compositionally biased region" description="Basic residues" evidence="1">
    <location>
        <begin position="556"/>
        <end position="567"/>
    </location>
</feature>
<dbReference type="KEGG" id="dpa:109539074"/>
<evidence type="ECO:0000256" key="1">
    <source>
        <dbReference type="SAM" id="MobiDB-lite"/>
    </source>
</evidence>
<evidence type="ECO:0000313" key="2">
    <source>
        <dbReference type="EnsemblMetazoa" id="XP_019762229.1"/>
    </source>
</evidence>
<dbReference type="Proteomes" id="UP000019118">
    <property type="component" value="Unassembled WGS sequence"/>
</dbReference>
<dbReference type="InterPro" id="IPR051147">
    <property type="entry name" value="CFAP_domain-containing"/>
</dbReference>
<sequence length="621" mass="72658">MDQKKVDSLTTIATKRQDSQTSLPDQLLIKSATSSKSSLEPKWRISRTNIAPIKHLREKTKTIPEVKKRYFTAGYGITKSKMRNLDKEPPPFCYPQDLEEFAHKVMTKAWRNNIRVKELIGKCSEKPSHKDRQSKDLLQRLYVEQPAIQTMKSILDIAPEYFKVVEGRPIPDRLDIRKYIDVVRDTLRTKIVNGYREDDIMLIEENLLLEQKVIESIKENYNQYVNAFEEFLYRDHTSSMQLLKESEQAARGAYDKYEEYKAVAKKYGAVRSSLYNSEEKWRNCQMYEKFLFLVSPFNWRYQRRGATKAATTSPNECNEDLEENLFGKYRLSVAEKEVSLNDLILKFNQEYQESLPPELYFTNPEQLLDVFRFMEMQNLNSLLHSEELALPLEQVREGMRRAAEMFDDEITSLRDSIDKLEGGISWEEERAKYLEDLALKLISNEFKKLVMDDEVLNLHVFVEEVYETRIGPNDANLSMEDMMRSIEARYRHELLALDKVPADQVALLESGCYAEQMMVMRLAERAAKQYAELEQLTHKLNRAFAPPFQKDEGKVPKKRSPPHKQRHQLAPPPRELTASEAEYLDFFTDFCQYNDDPQDYGINTAFRRKLNATTPAPDNDK</sequence>
<feature type="region of interest" description="Disordered" evidence="1">
    <location>
        <begin position="544"/>
        <end position="575"/>
    </location>
</feature>
<name>A0AAR5PMH4_DENPD</name>
<feature type="region of interest" description="Disordered" evidence="1">
    <location>
        <begin position="1"/>
        <end position="27"/>
    </location>
</feature>
<dbReference type="PANTHER" id="PTHR21683:SF3">
    <property type="entry name" value="CILIA AND FLAGELLA ASSOCIATED PROTEIN 100"/>
    <property type="match status" value="1"/>
</dbReference>
<organism evidence="2 3">
    <name type="scientific">Dendroctonus ponderosae</name>
    <name type="common">Mountain pine beetle</name>
    <dbReference type="NCBI Taxonomy" id="77166"/>
    <lineage>
        <taxon>Eukaryota</taxon>
        <taxon>Metazoa</taxon>
        <taxon>Ecdysozoa</taxon>
        <taxon>Arthropoda</taxon>
        <taxon>Hexapoda</taxon>
        <taxon>Insecta</taxon>
        <taxon>Pterygota</taxon>
        <taxon>Neoptera</taxon>
        <taxon>Endopterygota</taxon>
        <taxon>Coleoptera</taxon>
        <taxon>Polyphaga</taxon>
        <taxon>Cucujiformia</taxon>
        <taxon>Curculionidae</taxon>
        <taxon>Scolytinae</taxon>
        <taxon>Dendroctonus</taxon>
    </lineage>
</organism>
<protein>
    <recommendedName>
        <fullName evidence="4">DUF4200 domain-containing protein</fullName>
    </recommendedName>
</protein>
<keyword evidence="3" id="KW-1185">Reference proteome</keyword>
<reference evidence="3" key="1">
    <citation type="journal article" date="2013" name="Genome Biol.">
        <title>Draft genome of the mountain pine beetle, Dendroctonus ponderosae Hopkins, a major forest pest.</title>
        <authorList>
            <person name="Keeling C.I."/>
            <person name="Yuen M.M."/>
            <person name="Liao N.Y."/>
            <person name="Docking T.R."/>
            <person name="Chan S.K."/>
            <person name="Taylor G.A."/>
            <person name="Palmquist D.L."/>
            <person name="Jackman S.D."/>
            <person name="Nguyen A."/>
            <person name="Li M."/>
            <person name="Henderson H."/>
            <person name="Janes J.K."/>
            <person name="Zhao Y."/>
            <person name="Pandoh P."/>
            <person name="Moore R."/>
            <person name="Sperling F.A."/>
            <person name="Huber D.P."/>
            <person name="Birol I."/>
            <person name="Jones S.J."/>
            <person name="Bohlmann J."/>
        </authorList>
    </citation>
    <scope>NUCLEOTIDE SEQUENCE</scope>
</reference>
<reference evidence="2" key="2">
    <citation type="submission" date="2024-08" db="UniProtKB">
        <authorList>
            <consortium name="EnsemblMetazoa"/>
        </authorList>
    </citation>
    <scope>IDENTIFICATION</scope>
</reference>
<proteinExistence type="predicted"/>
<accession>A0AAR5PMH4</accession>
<evidence type="ECO:0000313" key="3">
    <source>
        <dbReference type="Proteomes" id="UP000019118"/>
    </source>
</evidence>
<dbReference type="PANTHER" id="PTHR21683">
    <property type="entry name" value="COILED-COIL DOMAIN-CONTAINING PROTEIN 42 LIKE-2-LIKE-RELATED"/>
    <property type="match status" value="1"/>
</dbReference>
<evidence type="ECO:0008006" key="4">
    <source>
        <dbReference type="Google" id="ProtNLM"/>
    </source>
</evidence>
<feature type="compositionally biased region" description="Polar residues" evidence="1">
    <location>
        <begin position="8"/>
        <end position="24"/>
    </location>
</feature>